<evidence type="ECO:0000313" key="2">
    <source>
        <dbReference type="Proteomes" id="UP000288805"/>
    </source>
</evidence>
<reference evidence="1 2" key="1">
    <citation type="journal article" date="2018" name="PLoS Genet.">
        <title>Population sequencing reveals clonal diversity and ancestral inbreeding in the grapevine cultivar Chardonnay.</title>
        <authorList>
            <person name="Roach M.J."/>
            <person name="Johnson D.L."/>
            <person name="Bohlmann J."/>
            <person name="van Vuuren H.J."/>
            <person name="Jones S.J."/>
            <person name="Pretorius I.S."/>
            <person name="Schmidt S.A."/>
            <person name="Borneman A.R."/>
        </authorList>
    </citation>
    <scope>NUCLEOTIDE SEQUENCE [LARGE SCALE GENOMIC DNA]</scope>
    <source>
        <strain evidence="2">cv. Chardonnay</strain>
        <tissue evidence="1">Leaf</tissue>
    </source>
</reference>
<accession>A0A438DIB0</accession>
<dbReference type="EMBL" id="QGNW01001612">
    <property type="protein sequence ID" value="RVW35212.1"/>
    <property type="molecule type" value="Genomic_DNA"/>
</dbReference>
<dbReference type="Proteomes" id="UP000288805">
    <property type="component" value="Unassembled WGS sequence"/>
</dbReference>
<dbReference type="PANTHER" id="PTHR11439">
    <property type="entry name" value="GAG-POL-RELATED RETROTRANSPOSON"/>
    <property type="match status" value="1"/>
</dbReference>
<name>A0A438DIB0_VITVI</name>
<gene>
    <name evidence="1" type="primary">GIP_130</name>
    <name evidence="1" type="ORF">CK203_101917</name>
</gene>
<dbReference type="CDD" id="cd09272">
    <property type="entry name" value="RNase_HI_RT_Ty1"/>
    <property type="match status" value="1"/>
</dbReference>
<dbReference type="AlphaFoldDB" id="A0A438DIB0"/>
<evidence type="ECO:0000313" key="1">
    <source>
        <dbReference type="EMBL" id="RVW35212.1"/>
    </source>
</evidence>
<comment type="caution">
    <text evidence="1">The sequence shown here is derived from an EMBL/GenBank/DDBJ whole genome shotgun (WGS) entry which is preliminary data.</text>
</comment>
<sequence>MGADPSGTPIDKRCQFMHASMNCHMEVMTHILRYLKQTPGKGLLFEKHDHYRVEAYTDVDWGGSLIDRHSTSGYYTLVVGNLVTWRCKKQEVSHFSAEAEFRAMTLDICELMWLNTLLKEIHVKMDEPMRLYYDNKAVISIAHNPVQHDSQ</sequence>
<organism evidence="1 2">
    <name type="scientific">Vitis vinifera</name>
    <name type="common">Grape</name>
    <dbReference type="NCBI Taxonomy" id="29760"/>
    <lineage>
        <taxon>Eukaryota</taxon>
        <taxon>Viridiplantae</taxon>
        <taxon>Streptophyta</taxon>
        <taxon>Embryophyta</taxon>
        <taxon>Tracheophyta</taxon>
        <taxon>Spermatophyta</taxon>
        <taxon>Magnoliopsida</taxon>
        <taxon>eudicotyledons</taxon>
        <taxon>Gunneridae</taxon>
        <taxon>Pentapetalae</taxon>
        <taxon>rosids</taxon>
        <taxon>Vitales</taxon>
        <taxon>Vitaceae</taxon>
        <taxon>Viteae</taxon>
        <taxon>Vitis</taxon>
    </lineage>
</organism>
<dbReference type="PANTHER" id="PTHR11439:SF440">
    <property type="entry name" value="INTEGRASE CATALYTIC DOMAIN-CONTAINING PROTEIN"/>
    <property type="match status" value="1"/>
</dbReference>
<protein>
    <submittedName>
        <fullName evidence="1">Copia protein</fullName>
    </submittedName>
</protein>
<proteinExistence type="predicted"/>